<accession>A0ABY2T408</accession>
<keyword evidence="2" id="KW-1185">Reference proteome</keyword>
<protein>
    <recommendedName>
        <fullName evidence="3">Transcriptional regulator</fullName>
    </recommendedName>
</protein>
<comment type="caution">
    <text evidence="1">The sequence shown here is derived from an EMBL/GenBank/DDBJ whole genome shotgun (WGS) entry which is preliminary data.</text>
</comment>
<proteinExistence type="predicted"/>
<dbReference type="RefSeq" id="WP_137037019.1">
    <property type="nucleotide sequence ID" value="NZ_CP006837.1"/>
</dbReference>
<gene>
    <name evidence="1" type="ORF">FC752_22455</name>
</gene>
<dbReference type="Proteomes" id="UP000308539">
    <property type="component" value="Unassembled WGS sequence"/>
</dbReference>
<reference evidence="1 2" key="1">
    <citation type="submission" date="2019-04" db="EMBL/GenBank/DDBJ databases">
        <title>Lysinibacillus genome sequencing.</title>
        <authorList>
            <person name="Dunlap C."/>
        </authorList>
    </citation>
    <scope>NUCLEOTIDE SEQUENCE [LARGE SCALE GENOMIC DNA]</scope>
    <source>
        <strain evidence="1 2">NBRC 109424</strain>
    </source>
</reference>
<sequence length="74" mass="8166">MDKIIKVAQLTDNITLSKQVIYKKAKAVFSSVDQLNKVLAYLCELGYIYLTSGGVSGRMQLVLLNPKALSFLSL</sequence>
<evidence type="ECO:0000313" key="1">
    <source>
        <dbReference type="EMBL" id="TKI51127.1"/>
    </source>
</evidence>
<organism evidence="1 2">
    <name type="scientific">Lysinibacillus varians</name>
    <dbReference type="NCBI Taxonomy" id="1145276"/>
    <lineage>
        <taxon>Bacteria</taxon>
        <taxon>Bacillati</taxon>
        <taxon>Bacillota</taxon>
        <taxon>Bacilli</taxon>
        <taxon>Bacillales</taxon>
        <taxon>Bacillaceae</taxon>
        <taxon>Lysinibacillus</taxon>
    </lineage>
</organism>
<evidence type="ECO:0008006" key="3">
    <source>
        <dbReference type="Google" id="ProtNLM"/>
    </source>
</evidence>
<name>A0ABY2T408_9BACI</name>
<dbReference type="EMBL" id="SZPV01000073">
    <property type="protein sequence ID" value="TKI51127.1"/>
    <property type="molecule type" value="Genomic_DNA"/>
</dbReference>
<evidence type="ECO:0000313" key="2">
    <source>
        <dbReference type="Proteomes" id="UP000308539"/>
    </source>
</evidence>